<accession>A0A835W234</accession>
<dbReference type="Proteomes" id="UP000613740">
    <property type="component" value="Unassembled WGS sequence"/>
</dbReference>
<gene>
    <name evidence="4" type="ORF">HYH02_012258</name>
</gene>
<dbReference type="GO" id="GO:0008270">
    <property type="term" value="F:zinc ion binding"/>
    <property type="evidence" value="ECO:0007669"/>
    <property type="project" value="UniProtKB-KW"/>
</dbReference>
<keyword evidence="5" id="KW-1185">Reference proteome</keyword>
<keyword evidence="1" id="KW-0479">Metal-binding</keyword>
<dbReference type="InterPro" id="IPR013083">
    <property type="entry name" value="Znf_RING/FYVE/PHD"/>
</dbReference>
<dbReference type="AlphaFoldDB" id="A0A835W234"/>
<dbReference type="SUPFAM" id="SSF57850">
    <property type="entry name" value="RING/U-box"/>
    <property type="match status" value="1"/>
</dbReference>
<dbReference type="Pfam" id="PF13920">
    <property type="entry name" value="zf-C3HC4_3"/>
    <property type="match status" value="1"/>
</dbReference>
<keyword evidence="1" id="KW-0863">Zinc-finger</keyword>
<name>A0A835W234_9CHLO</name>
<dbReference type="PANTHER" id="PTHR22696:SF1">
    <property type="entry name" value="E3 UBIQUITIN-PROTEIN LIGASE RNF26"/>
    <property type="match status" value="1"/>
</dbReference>
<protein>
    <recommendedName>
        <fullName evidence="3">RING-type domain-containing protein</fullName>
    </recommendedName>
</protein>
<comment type="caution">
    <text evidence="4">The sequence shown here is derived from an EMBL/GenBank/DDBJ whole genome shotgun (WGS) entry which is preliminary data.</text>
</comment>
<dbReference type="GO" id="GO:0006511">
    <property type="term" value="P:ubiquitin-dependent protein catabolic process"/>
    <property type="evidence" value="ECO:0007669"/>
    <property type="project" value="TreeGrafter"/>
</dbReference>
<evidence type="ECO:0000259" key="3">
    <source>
        <dbReference type="PROSITE" id="PS50089"/>
    </source>
</evidence>
<dbReference type="GO" id="GO:0016567">
    <property type="term" value="P:protein ubiquitination"/>
    <property type="evidence" value="ECO:0007669"/>
    <property type="project" value="TreeGrafter"/>
</dbReference>
<dbReference type="OrthoDB" id="537550at2759"/>
<feature type="region of interest" description="Disordered" evidence="2">
    <location>
        <begin position="67"/>
        <end position="120"/>
    </location>
</feature>
<feature type="domain" description="RING-type" evidence="3">
    <location>
        <begin position="414"/>
        <end position="453"/>
    </location>
</feature>
<evidence type="ECO:0000256" key="2">
    <source>
        <dbReference type="SAM" id="MobiDB-lite"/>
    </source>
</evidence>
<feature type="compositionally biased region" description="Basic and acidic residues" evidence="2">
    <location>
        <begin position="1"/>
        <end position="12"/>
    </location>
</feature>
<feature type="region of interest" description="Disordered" evidence="2">
    <location>
        <begin position="1"/>
        <end position="51"/>
    </location>
</feature>
<feature type="compositionally biased region" description="Low complexity" evidence="2">
    <location>
        <begin position="81"/>
        <end position="120"/>
    </location>
</feature>
<dbReference type="SMART" id="SM00184">
    <property type="entry name" value="RING"/>
    <property type="match status" value="1"/>
</dbReference>
<dbReference type="PANTHER" id="PTHR22696">
    <property type="entry name" value="E3 UBIQUITIN-PROTEIN LIGASE RNF26"/>
    <property type="match status" value="1"/>
</dbReference>
<dbReference type="GO" id="GO:0061630">
    <property type="term" value="F:ubiquitin protein ligase activity"/>
    <property type="evidence" value="ECO:0007669"/>
    <property type="project" value="TreeGrafter"/>
</dbReference>
<sequence>MLAEHGSKKRNDWNNGRPGGAATRIGADGFPEYDPSAFESDGEEEGNFGGAFAALAGLGGLDDDEDEFVEVVSKKSKKKPMPAAGPGPSAGAGPSSSRAPAPLVRGANAGAGPSSSRAAALPVPRPSAALVMPRAPYGVGAAEAAPPPRAPRPRTHDDEGRPISDNYYQTFQKVYRNTAGDVCMRFHKTDIVVAKPSGEVVVTSGGYKTKTTFQSVSEGLAPMGITLCSSRGEGFGEWWVELADGTRQDWQDNMTIPANSAEDRGRGQRLYAAYHGASAAPSASGRVAAAGPAGAPHRPGAAAAPQAQGSYRPVGAAAAGAAAAPAGSASRAGYGAGAYGSSAPRPGVPGAGAAGSVAAVTRDPSVAAAAGSGGGDAESLHALISSALLLQDEALIAGSSQAHAEHLLDDEHCCIACMEALRTTVIIPCGHMVLCADCAADVVARTGVCPMCREKVETTVTVQ</sequence>
<evidence type="ECO:0000313" key="4">
    <source>
        <dbReference type="EMBL" id="KAG2434428.1"/>
    </source>
</evidence>
<reference evidence="4" key="1">
    <citation type="journal article" date="2020" name="bioRxiv">
        <title>Comparative genomics of Chlamydomonas.</title>
        <authorList>
            <person name="Craig R.J."/>
            <person name="Hasan A.R."/>
            <person name="Ness R.W."/>
            <person name="Keightley P.D."/>
        </authorList>
    </citation>
    <scope>NUCLEOTIDE SEQUENCE</scope>
    <source>
        <strain evidence="4">CCAP 11/173</strain>
    </source>
</reference>
<evidence type="ECO:0000313" key="5">
    <source>
        <dbReference type="Proteomes" id="UP000613740"/>
    </source>
</evidence>
<dbReference type="Gene3D" id="3.30.40.10">
    <property type="entry name" value="Zinc/RING finger domain, C3HC4 (zinc finger)"/>
    <property type="match status" value="1"/>
</dbReference>
<feature type="region of interest" description="Disordered" evidence="2">
    <location>
        <begin position="139"/>
        <end position="164"/>
    </location>
</feature>
<dbReference type="PROSITE" id="PS50089">
    <property type="entry name" value="ZF_RING_2"/>
    <property type="match status" value="1"/>
</dbReference>
<proteinExistence type="predicted"/>
<keyword evidence="1" id="KW-0862">Zinc</keyword>
<dbReference type="InterPro" id="IPR001841">
    <property type="entry name" value="Znf_RING"/>
</dbReference>
<evidence type="ECO:0000256" key="1">
    <source>
        <dbReference type="PROSITE-ProRule" id="PRU00175"/>
    </source>
</evidence>
<organism evidence="4 5">
    <name type="scientific">Chlamydomonas schloesseri</name>
    <dbReference type="NCBI Taxonomy" id="2026947"/>
    <lineage>
        <taxon>Eukaryota</taxon>
        <taxon>Viridiplantae</taxon>
        <taxon>Chlorophyta</taxon>
        <taxon>core chlorophytes</taxon>
        <taxon>Chlorophyceae</taxon>
        <taxon>CS clade</taxon>
        <taxon>Chlamydomonadales</taxon>
        <taxon>Chlamydomonadaceae</taxon>
        <taxon>Chlamydomonas</taxon>
    </lineage>
</organism>
<dbReference type="EMBL" id="JAEHOD010000057">
    <property type="protein sequence ID" value="KAG2434428.1"/>
    <property type="molecule type" value="Genomic_DNA"/>
</dbReference>
<feature type="region of interest" description="Disordered" evidence="2">
    <location>
        <begin position="286"/>
        <end position="307"/>
    </location>
</feature>